<feature type="compositionally biased region" description="Basic residues" evidence="4">
    <location>
        <begin position="255"/>
        <end position="266"/>
    </location>
</feature>
<evidence type="ECO:0000256" key="1">
    <source>
        <dbReference type="ARBA" id="ARBA00022723"/>
    </source>
</evidence>
<feature type="compositionally biased region" description="Polar residues" evidence="4">
    <location>
        <begin position="697"/>
        <end position="707"/>
    </location>
</feature>
<feature type="region of interest" description="Disordered" evidence="4">
    <location>
        <begin position="1132"/>
        <end position="1252"/>
    </location>
</feature>
<dbReference type="GO" id="GO:0008270">
    <property type="term" value="F:zinc ion binding"/>
    <property type="evidence" value="ECO:0007669"/>
    <property type="project" value="UniProtKB-KW"/>
</dbReference>
<feature type="compositionally biased region" description="Acidic residues" evidence="4">
    <location>
        <begin position="546"/>
        <end position="560"/>
    </location>
</feature>
<dbReference type="GO" id="GO:0003682">
    <property type="term" value="F:chromatin binding"/>
    <property type="evidence" value="ECO:0007669"/>
    <property type="project" value="TreeGrafter"/>
</dbReference>
<comment type="caution">
    <text evidence="7">The sequence shown here is derived from an EMBL/GenBank/DDBJ whole genome shotgun (WGS) entry which is preliminary data.</text>
</comment>
<keyword evidence="2" id="KW-0863">Zinc-finger</keyword>
<evidence type="ECO:0000259" key="6">
    <source>
        <dbReference type="Pfam" id="PF25299"/>
    </source>
</evidence>
<evidence type="ECO:0000256" key="3">
    <source>
        <dbReference type="ARBA" id="ARBA00022833"/>
    </source>
</evidence>
<gene>
    <name evidence="7" type="ORF">MSPICULIGERA_LOCUS13273</name>
</gene>
<feature type="compositionally biased region" description="Acidic residues" evidence="4">
    <location>
        <begin position="576"/>
        <end position="588"/>
    </location>
</feature>
<keyword evidence="1" id="KW-0479">Metal-binding</keyword>
<feature type="non-terminal residue" evidence="7">
    <location>
        <position position="1504"/>
    </location>
</feature>
<sequence>MDDPLSEDILCEYCLRFFPEDQPIIECAECAQPLYFCKTCFAYGVEAGEHQRGHNYKVHRRKTRQIVKVDRRLGFWGHEEDMKLVASTRLTKAANWAFLANQINFTGPQEALADHFDKYFIRGQIGQFARDFVELMRVLRVEGSRWWREVEFLGDSLKLQVIVRAWMDTIEEMDPNNVDAVVRATYEYMQRARLTYESVKIDGKKRPYFAHSPSRRQSMILDAPVLTKEVTVKEELAVDVSHECSDDSETLSPRRSSRKIKKTSRILGRDRKRLSFNEEDDSPLRETPPRRAKAIEDDTRRRRASGVSNSSCQMSPQIVHDDDFPFVKPQMREKRSEDVQIALKGIKEEPNDCSYTIPCECPANFSSPQTFCVRCGWCPAEGPHPYEPLWYIVERNDVCYVINTDDKLKAVRCKFRKEDSNPDQVLIDSFVKFPRPMFKPLSRQTSVTNPEKKKKDKKEEKSKNMMWWAKKDAKAAELSLKIKPLKLIRRFDGSSTSLEPSPEDGVNEEELKPVPKLRLKKGASVKLDQSVGRKMKVQERKRATEESEDEEEEREVEANEASEPPALELMSPSGANDDESFQDYDEDDRPCKRKRKMSRKMRESIYGEDDDETPLSSPIAKSSPNKAEIDQDQDGELQKFFDENVEADDPYAHLLDNVGPGWESNASDGEDIVVIGEQKPAPIFGSGQRLRDRRDSTNALKRVTQSIESRELNGDYWKPVATSREERARRNNRTLSPQSAYKRRDSFDDTDLGVIPELEKDRLNDSLASEDDSEQDEEEAAQIRRKIPFRYMLDEELPYKMEEEMPPKKRMHILKSASGIRPHWSSSVITSAFGKMALDDSSRNSVKNVLKAVDQMHRWRSTLGEEPKDVLDDLTRPAPFPGRQVFSNLLSDHQRAGQVLSGIPISYYIQDIEEEDLNTSCYEDGDSDGGLSELVTKSVWCDSLKMPKGSIGIAHKYGPDGQVKEEFLYPGDQEGDVVVNKVEPSSPDKMRKLKMKQSEVCVIGLQTHQNPNVIVWNVEQPEVAVQAANSSFGEGRKKLISNLLNFGDDATGKDVLFRYLSTSKPKVPQTVLEYKTVLDKKSNSIQFKFDSGLRASSKLYEPSTSTQKADETILESRKLGFITPKKKLKVSNRAVLSDDSDADSPPSKYRKPSSTKKVATARAVEEKIVSQGFNKKDPRRRVKHESSCVDEETDGMKTPKQEIESATESSGDESEKPTPSAKKTQQKKKRKKALTKTERRLHQIKKKRENLLKQSEAERDRIYEVVGYGRNLSELAAGGLPRLARIPFIEPGKEACKGKNDEMDMLAYYPGRVDYELELQNEMEEVMSRTLFKDYPGTEHDPVLDMENEIKLIRSERFNRVLAERLAANRAIFQYNKNKEYMDFLKKVNEGRKKPSEIVAEKSGDEALLCTTQQVLKPEEIDTLVEKRQRAIEAIAKVKALQALQKQGILEYDKDAREQVERAVEVVKPKIKKRKHRPNKAISQKNNKYRRSVKWNKMREFYKT</sequence>
<dbReference type="GO" id="GO:0006338">
    <property type="term" value="P:chromatin remodeling"/>
    <property type="evidence" value="ECO:0007669"/>
    <property type="project" value="TreeGrafter"/>
</dbReference>
<evidence type="ECO:0000256" key="2">
    <source>
        <dbReference type="ARBA" id="ARBA00022771"/>
    </source>
</evidence>
<dbReference type="GO" id="GO:0005634">
    <property type="term" value="C:nucleus"/>
    <property type="evidence" value="ECO:0007669"/>
    <property type="project" value="TreeGrafter"/>
</dbReference>
<dbReference type="InterPro" id="IPR055141">
    <property type="entry name" value="TADA2A_B-like_dom"/>
</dbReference>
<dbReference type="PANTHER" id="PTHR12374">
    <property type="entry name" value="TRANSCRIPTIONAL ADAPTOR 2 ADA2 -RELATED"/>
    <property type="match status" value="1"/>
</dbReference>
<feature type="compositionally biased region" description="Acidic residues" evidence="4">
    <location>
        <begin position="768"/>
        <end position="780"/>
    </location>
</feature>
<dbReference type="Proteomes" id="UP001177023">
    <property type="component" value="Unassembled WGS sequence"/>
</dbReference>
<feature type="region of interest" description="Disordered" evidence="4">
    <location>
        <begin position="441"/>
        <end position="466"/>
    </location>
</feature>
<feature type="region of interest" description="Disordered" evidence="4">
    <location>
        <begin position="493"/>
        <end position="631"/>
    </location>
</feature>
<dbReference type="PANTHER" id="PTHR12374:SF63">
    <property type="entry name" value="TRANSCRIPTIONAL ADAPTER 2-BETA"/>
    <property type="match status" value="1"/>
</dbReference>
<feature type="domain" description="Transcriptional adapter 2-alpha/beta-like" evidence="5">
    <location>
        <begin position="1305"/>
        <end position="1380"/>
    </location>
</feature>
<reference evidence="7" key="1">
    <citation type="submission" date="2023-06" db="EMBL/GenBank/DDBJ databases">
        <authorList>
            <person name="Delattre M."/>
        </authorList>
    </citation>
    <scope>NUCLEOTIDE SEQUENCE</scope>
    <source>
        <strain evidence="7">AF72</strain>
    </source>
</reference>
<evidence type="ECO:0000313" key="8">
    <source>
        <dbReference type="Proteomes" id="UP001177023"/>
    </source>
</evidence>
<feature type="compositionally biased region" description="Polar residues" evidence="4">
    <location>
        <begin position="614"/>
        <end position="625"/>
    </location>
</feature>
<evidence type="ECO:0000313" key="7">
    <source>
        <dbReference type="EMBL" id="CAJ0574953.1"/>
    </source>
</evidence>
<feature type="compositionally biased region" description="Basic and acidic residues" evidence="4">
    <location>
        <begin position="450"/>
        <end position="466"/>
    </location>
</feature>
<feature type="compositionally biased region" description="Basic residues" evidence="4">
    <location>
        <begin position="1224"/>
        <end position="1234"/>
    </location>
</feature>
<feature type="compositionally biased region" description="Basic and acidic residues" evidence="4">
    <location>
        <begin position="267"/>
        <end position="300"/>
    </location>
</feature>
<feature type="compositionally biased region" description="Basic and acidic residues" evidence="4">
    <location>
        <begin position="1194"/>
        <end position="1203"/>
    </location>
</feature>
<proteinExistence type="predicted"/>
<dbReference type="Pfam" id="PF22941">
    <property type="entry name" value="TADA2A-like_3rd"/>
    <property type="match status" value="1"/>
</dbReference>
<keyword evidence="8" id="KW-1185">Reference proteome</keyword>
<evidence type="ECO:0000256" key="4">
    <source>
        <dbReference type="SAM" id="MobiDB-lite"/>
    </source>
</evidence>
<feature type="region of interest" description="Disordered" evidence="4">
    <location>
        <begin position="243"/>
        <end position="314"/>
    </location>
</feature>
<keyword evidence="3" id="KW-0862">Zinc</keyword>
<dbReference type="InterPro" id="IPR000433">
    <property type="entry name" value="Znf_ZZ"/>
</dbReference>
<feature type="domain" description="ZZ-type" evidence="6">
    <location>
        <begin position="11"/>
        <end position="58"/>
    </location>
</feature>
<name>A0AA36G6Y0_9BILA</name>
<dbReference type="EMBL" id="CATQJA010002634">
    <property type="protein sequence ID" value="CAJ0574953.1"/>
    <property type="molecule type" value="Genomic_DNA"/>
</dbReference>
<accession>A0AA36G6Y0</accession>
<feature type="region of interest" description="Disordered" evidence="4">
    <location>
        <begin position="680"/>
        <end position="783"/>
    </location>
</feature>
<evidence type="ECO:0000259" key="5">
    <source>
        <dbReference type="Pfam" id="PF22941"/>
    </source>
</evidence>
<protein>
    <submittedName>
        <fullName evidence="7">Uncharacterized protein</fullName>
    </submittedName>
</protein>
<dbReference type="GO" id="GO:0003713">
    <property type="term" value="F:transcription coactivator activity"/>
    <property type="evidence" value="ECO:0007669"/>
    <property type="project" value="TreeGrafter"/>
</dbReference>
<organism evidence="7 8">
    <name type="scientific">Mesorhabditis spiculigera</name>
    <dbReference type="NCBI Taxonomy" id="96644"/>
    <lineage>
        <taxon>Eukaryota</taxon>
        <taxon>Metazoa</taxon>
        <taxon>Ecdysozoa</taxon>
        <taxon>Nematoda</taxon>
        <taxon>Chromadorea</taxon>
        <taxon>Rhabditida</taxon>
        <taxon>Rhabditina</taxon>
        <taxon>Rhabditomorpha</taxon>
        <taxon>Rhabditoidea</taxon>
        <taxon>Rhabditidae</taxon>
        <taxon>Mesorhabditinae</taxon>
        <taxon>Mesorhabditis</taxon>
    </lineage>
</organism>
<dbReference type="GO" id="GO:0006357">
    <property type="term" value="P:regulation of transcription by RNA polymerase II"/>
    <property type="evidence" value="ECO:0007669"/>
    <property type="project" value="TreeGrafter"/>
</dbReference>
<dbReference type="GO" id="GO:0070461">
    <property type="term" value="C:SAGA-type complex"/>
    <property type="evidence" value="ECO:0007669"/>
    <property type="project" value="TreeGrafter"/>
</dbReference>
<dbReference type="Pfam" id="PF25299">
    <property type="entry name" value="ZZ_ADA2"/>
    <property type="match status" value="1"/>
</dbReference>
<feature type="compositionally biased region" description="Basic and acidic residues" evidence="4">
    <location>
        <begin position="536"/>
        <end position="545"/>
    </location>
</feature>